<feature type="compositionally biased region" description="Low complexity" evidence="1">
    <location>
        <begin position="214"/>
        <end position="235"/>
    </location>
</feature>
<gene>
    <name evidence="3" type="ORF">BD289DRAFT_492698</name>
</gene>
<feature type="region of interest" description="Disordered" evidence="1">
    <location>
        <begin position="184"/>
        <end position="256"/>
    </location>
</feature>
<dbReference type="AlphaFoldDB" id="A0A2T3AGS8"/>
<reference evidence="3 4" key="1">
    <citation type="journal article" date="2018" name="Mycol. Prog.">
        <title>Coniella lustricola, a new species from submerged detritus.</title>
        <authorList>
            <person name="Raudabaugh D.B."/>
            <person name="Iturriaga T."/>
            <person name="Carver A."/>
            <person name="Mondo S."/>
            <person name="Pangilinan J."/>
            <person name="Lipzen A."/>
            <person name="He G."/>
            <person name="Amirebrahimi M."/>
            <person name="Grigoriev I.V."/>
            <person name="Miller A.N."/>
        </authorList>
    </citation>
    <scope>NUCLEOTIDE SEQUENCE [LARGE SCALE GENOMIC DNA]</scope>
    <source>
        <strain evidence="3 4">B22-T-1</strain>
    </source>
</reference>
<evidence type="ECO:0000256" key="1">
    <source>
        <dbReference type="SAM" id="MobiDB-lite"/>
    </source>
</evidence>
<dbReference type="InParanoid" id="A0A2T3AGS8"/>
<feature type="compositionally biased region" description="Polar residues" evidence="1">
    <location>
        <begin position="187"/>
        <end position="207"/>
    </location>
</feature>
<feature type="chain" id="PRO_5015643111" evidence="2">
    <location>
        <begin position="23"/>
        <end position="319"/>
    </location>
</feature>
<feature type="signal peptide" evidence="2">
    <location>
        <begin position="1"/>
        <end position="22"/>
    </location>
</feature>
<evidence type="ECO:0000313" key="4">
    <source>
        <dbReference type="Proteomes" id="UP000241462"/>
    </source>
</evidence>
<feature type="region of interest" description="Disordered" evidence="1">
    <location>
        <begin position="139"/>
        <end position="161"/>
    </location>
</feature>
<sequence>MGYTSLTHLPFLPLLSLPLPLPLPQPQPQPATSKSKVTHFVVPATIQGTGPASSDEVQGCASNPKLTLNLAPNHTLTPHTNPPDTIHKSHSVSEAVKPALSLSILFPLTGSAQLQNVLFHKVVQHLKFMIAQDQSPAGTSTAAIHQKPLCPPPPSSFAPESRQIKRYSPHWPFLDDNANAYKIRGSYNRTPTPESQCRRPSNSTPRSNPDLGTYVVSDVDSSPDSDPNPYPDADAVSGLESGSPSPSPQDKAKETRIHGYVIARRQVVIRKTLPLPEHPQSAVAQWAAADSRMDPSLPSGIGDGRDGLRKSGSKTWTRE</sequence>
<feature type="region of interest" description="Disordered" evidence="1">
    <location>
        <begin position="277"/>
        <end position="319"/>
    </location>
</feature>
<protein>
    <submittedName>
        <fullName evidence="3">Uncharacterized protein</fullName>
    </submittedName>
</protein>
<proteinExistence type="predicted"/>
<accession>A0A2T3AGS8</accession>
<evidence type="ECO:0000313" key="3">
    <source>
        <dbReference type="EMBL" id="PSR97360.1"/>
    </source>
</evidence>
<name>A0A2T3AGS8_9PEZI</name>
<keyword evidence="2" id="KW-0732">Signal</keyword>
<dbReference type="EMBL" id="KZ678392">
    <property type="protein sequence ID" value="PSR97360.1"/>
    <property type="molecule type" value="Genomic_DNA"/>
</dbReference>
<dbReference type="Proteomes" id="UP000241462">
    <property type="component" value="Unassembled WGS sequence"/>
</dbReference>
<organism evidence="3 4">
    <name type="scientific">Coniella lustricola</name>
    <dbReference type="NCBI Taxonomy" id="2025994"/>
    <lineage>
        <taxon>Eukaryota</taxon>
        <taxon>Fungi</taxon>
        <taxon>Dikarya</taxon>
        <taxon>Ascomycota</taxon>
        <taxon>Pezizomycotina</taxon>
        <taxon>Sordariomycetes</taxon>
        <taxon>Sordariomycetidae</taxon>
        <taxon>Diaporthales</taxon>
        <taxon>Schizoparmaceae</taxon>
        <taxon>Coniella</taxon>
    </lineage>
</organism>
<keyword evidence="4" id="KW-1185">Reference proteome</keyword>
<evidence type="ECO:0000256" key="2">
    <source>
        <dbReference type="SAM" id="SignalP"/>
    </source>
</evidence>